<dbReference type="FunFam" id="3.30.160.60:FF:000025">
    <property type="entry name" value="Spalt-like transcription factor 1"/>
    <property type="match status" value="1"/>
</dbReference>
<dbReference type="PROSITE" id="PS50157">
    <property type="entry name" value="ZINC_FINGER_C2H2_2"/>
    <property type="match status" value="2"/>
</dbReference>
<dbReference type="PANTHER" id="PTHR23233:SF84">
    <property type="entry name" value="FI23031P1"/>
    <property type="match status" value="1"/>
</dbReference>
<dbReference type="SUPFAM" id="SSF57667">
    <property type="entry name" value="beta-beta-alpha zinc fingers"/>
    <property type="match status" value="1"/>
</dbReference>
<evidence type="ECO:0000256" key="4">
    <source>
        <dbReference type="ARBA" id="ARBA00022771"/>
    </source>
</evidence>
<feature type="region of interest" description="Disordered" evidence="11">
    <location>
        <begin position="185"/>
        <end position="210"/>
    </location>
</feature>
<dbReference type="Proteomes" id="UP000278807">
    <property type="component" value="Unassembled WGS sequence"/>
</dbReference>
<dbReference type="GO" id="GO:0000981">
    <property type="term" value="F:DNA-binding transcription factor activity, RNA polymerase II-specific"/>
    <property type="evidence" value="ECO:0007669"/>
    <property type="project" value="TreeGrafter"/>
</dbReference>
<comment type="similarity">
    <text evidence="9">Belongs to the sal C2H2-type zinc-finger protein family.</text>
</comment>
<feature type="compositionally biased region" description="Low complexity" evidence="11">
    <location>
        <begin position="391"/>
        <end position="402"/>
    </location>
</feature>
<evidence type="ECO:0000256" key="9">
    <source>
        <dbReference type="ARBA" id="ARBA00038474"/>
    </source>
</evidence>
<dbReference type="Gene3D" id="3.30.160.60">
    <property type="entry name" value="Classic Zinc Finger"/>
    <property type="match status" value="2"/>
</dbReference>
<evidence type="ECO:0000313" key="14">
    <source>
        <dbReference type="Proteomes" id="UP000278807"/>
    </source>
</evidence>
<evidence type="ECO:0000256" key="10">
    <source>
        <dbReference type="PROSITE-ProRule" id="PRU00042"/>
    </source>
</evidence>
<dbReference type="InterPro" id="IPR036236">
    <property type="entry name" value="Znf_C2H2_sf"/>
</dbReference>
<keyword evidence="4 10" id="KW-0863">Zinc-finger</keyword>
<evidence type="ECO:0000313" key="15">
    <source>
        <dbReference type="WBParaSite" id="HNAJ_0001003001-mRNA-1"/>
    </source>
</evidence>
<keyword evidence="5" id="KW-0862">Zinc</keyword>
<evidence type="ECO:0000256" key="8">
    <source>
        <dbReference type="ARBA" id="ARBA00023242"/>
    </source>
</evidence>
<dbReference type="InterPro" id="IPR051565">
    <property type="entry name" value="Sal_C2H2-zinc-finger"/>
</dbReference>
<feature type="region of interest" description="Disordered" evidence="11">
    <location>
        <begin position="383"/>
        <end position="402"/>
    </location>
</feature>
<keyword evidence="7" id="KW-0804">Transcription</keyword>
<dbReference type="GO" id="GO:0008270">
    <property type="term" value="F:zinc ion binding"/>
    <property type="evidence" value="ECO:0007669"/>
    <property type="project" value="UniProtKB-KW"/>
</dbReference>
<evidence type="ECO:0000256" key="5">
    <source>
        <dbReference type="ARBA" id="ARBA00022833"/>
    </source>
</evidence>
<dbReference type="InterPro" id="IPR013087">
    <property type="entry name" value="Znf_C2H2_type"/>
</dbReference>
<dbReference type="GO" id="GO:0000978">
    <property type="term" value="F:RNA polymerase II cis-regulatory region sequence-specific DNA binding"/>
    <property type="evidence" value="ECO:0007669"/>
    <property type="project" value="TreeGrafter"/>
</dbReference>
<sequence length="464" mass="51983">MPRKRMMKIKVLSRQLRLLDKYSTLSRIYRHKIRRNLEKFKGAILPKSLIETYLTSDNITSQIMGRNRVLQMSLMKTLKSVPQRIYRSSSTMKKGIQQENGHNLPTPEINRKDSSSPINAIFASNYNTELKSSHPNGQISIINGSFNDSTQVLDLSVRPSTPQNHSNSHHMMEWFRPLGSDFLPRQDRSDANIDASFDSTPSPNTHLRSRPNEDYLEQFMRVDETQNIMWRQLAEKFQRSTTANQCGVCRKVLSCRSALTMHYRVHTEERPFVCKICSKRFSTKGNLKTHLGQHHETVEAYRKAAAMAAITGSVMPRPPALPVLSATVSEMDRVSPHLSPNNTNNNISDQSTFPILPPVMPSNSMLAQNLFNSPLPLPSSLMMPPPLNQHSPVTSSSTPLSPSSLPFFSPQAVQSLMNGENNVGFGGMGSQESSVRTFLNHLAASTSLFSPPSCFPNLMVPPPP</sequence>
<evidence type="ECO:0000256" key="6">
    <source>
        <dbReference type="ARBA" id="ARBA00023015"/>
    </source>
</evidence>
<dbReference type="PANTHER" id="PTHR23233">
    <property type="entry name" value="SAL-LIKE PROTEIN"/>
    <property type="match status" value="1"/>
</dbReference>
<dbReference type="GO" id="GO:0005634">
    <property type="term" value="C:nucleus"/>
    <property type="evidence" value="ECO:0007669"/>
    <property type="project" value="UniProtKB-SubCell"/>
</dbReference>
<proteinExistence type="inferred from homology"/>
<feature type="domain" description="C2H2-type" evidence="12">
    <location>
        <begin position="244"/>
        <end position="271"/>
    </location>
</feature>
<protein>
    <submittedName>
        <fullName evidence="15">C2H2-type domain-containing protein</fullName>
    </submittedName>
</protein>
<dbReference type="Pfam" id="PF00096">
    <property type="entry name" value="zf-C2H2"/>
    <property type="match status" value="1"/>
</dbReference>
<feature type="region of interest" description="Disordered" evidence="11">
    <location>
        <begin position="90"/>
        <end position="115"/>
    </location>
</feature>
<organism evidence="15">
    <name type="scientific">Rodentolepis nana</name>
    <name type="common">Dwarf tapeworm</name>
    <name type="synonym">Hymenolepis nana</name>
    <dbReference type="NCBI Taxonomy" id="102285"/>
    <lineage>
        <taxon>Eukaryota</taxon>
        <taxon>Metazoa</taxon>
        <taxon>Spiralia</taxon>
        <taxon>Lophotrochozoa</taxon>
        <taxon>Platyhelminthes</taxon>
        <taxon>Cestoda</taxon>
        <taxon>Eucestoda</taxon>
        <taxon>Cyclophyllidea</taxon>
        <taxon>Hymenolepididae</taxon>
        <taxon>Rodentolepis</taxon>
    </lineage>
</organism>
<comment type="subcellular location">
    <subcellularLocation>
        <location evidence="1">Nucleus</location>
    </subcellularLocation>
</comment>
<keyword evidence="14" id="KW-1185">Reference proteome</keyword>
<evidence type="ECO:0000313" key="13">
    <source>
        <dbReference type="EMBL" id="VDO07009.1"/>
    </source>
</evidence>
<keyword evidence="6" id="KW-0805">Transcription regulation</keyword>
<keyword evidence="3" id="KW-0677">Repeat</keyword>
<dbReference type="AlphaFoldDB" id="A0A0R3TR38"/>
<keyword evidence="8" id="KW-0539">Nucleus</keyword>
<evidence type="ECO:0000256" key="2">
    <source>
        <dbReference type="ARBA" id="ARBA00022723"/>
    </source>
</evidence>
<name>A0A0R3TR38_RODNA</name>
<reference evidence="15" key="1">
    <citation type="submission" date="2017-02" db="UniProtKB">
        <authorList>
            <consortium name="WormBaseParasite"/>
        </authorList>
    </citation>
    <scope>IDENTIFICATION</scope>
</reference>
<dbReference type="PROSITE" id="PS00028">
    <property type="entry name" value="ZINC_FINGER_C2H2_1"/>
    <property type="match status" value="1"/>
</dbReference>
<feature type="compositionally biased region" description="Polar residues" evidence="11">
    <location>
        <begin position="90"/>
        <end position="103"/>
    </location>
</feature>
<evidence type="ECO:0000259" key="12">
    <source>
        <dbReference type="PROSITE" id="PS50157"/>
    </source>
</evidence>
<dbReference type="SMART" id="SM00355">
    <property type="entry name" value="ZnF_C2H2"/>
    <property type="match status" value="2"/>
</dbReference>
<evidence type="ECO:0000256" key="11">
    <source>
        <dbReference type="SAM" id="MobiDB-lite"/>
    </source>
</evidence>
<evidence type="ECO:0000256" key="3">
    <source>
        <dbReference type="ARBA" id="ARBA00022737"/>
    </source>
</evidence>
<evidence type="ECO:0000256" key="1">
    <source>
        <dbReference type="ARBA" id="ARBA00004123"/>
    </source>
</evidence>
<dbReference type="OrthoDB" id="9998363at2759"/>
<feature type="domain" description="C2H2-type" evidence="12">
    <location>
        <begin position="272"/>
        <end position="294"/>
    </location>
</feature>
<reference evidence="13 14" key="2">
    <citation type="submission" date="2018-11" db="EMBL/GenBank/DDBJ databases">
        <authorList>
            <consortium name="Pathogen Informatics"/>
        </authorList>
    </citation>
    <scope>NUCLEOTIDE SEQUENCE [LARGE SCALE GENOMIC DNA]</scope>
</reference>
<dbReference type="STRING" id="102285.A0A0R3TR38"/>
<dbReference type="WBParaSite" id="HNAJ_0001003001-mRNA-1">
    <property type="protein sequence ID" value="HNAJ_0001003001-mRNA-1"/>
    <property type="gene ID" value="HNAJ_0001003001"/>
</dbReference>
<feature type="compositionally biased region" description="Polar residues" evidence="11">
    <location>
        <begin position="197"/>
        <end position="206"/>
    </location>
</feature>
<dbReference type="EMBL" id="UZAE01012850">
    <property type="protein sequence ID" value="VDO07009.1"/>
    <property type="molecule type" value="Genomic_DNA"/>
</dbReference>
<accession>A0A0R3TR38</accession>
<keyword evidence="2" id="KW-0479">Metal-binding</keyword>
<gene>
    <name evidence="13" type="ORF">HNAJ_LOCUS10025</name>
</gene>
<evidence type="ECO:0000256" key="7">
    <source>
        <dbReference type="ARBA" id="ARBA00023163"/>
    </source>
</evidence>